<reference evidence="2" key="1">
    <citation type="submission" date="2021-12" db="EMBL/GenBank/DDBJ databases">
        <title>Discovery of the Pendulisporaceae a myxobacterial family with distinct sporulation behavior and unique specialized metabolism.</title>
        <authorList>
            <person name="Garcia R."/>
            <person name="Popoff A."/>
            <person name="Bader C.D."/>
            <person name="Loehr J."/>
            <person name="Walesch S."/>
            <person name="Walt C."/>
            <person name="Boldt J."/>
            <person name="Bunk B."/>
            <person name="Haeckl F.J.F.P.J."/>
            <person name="Gunesch A.P."/>
            <person name="Birkelbach J."/>
            <person name="Nuebel U."/>
            <person name="Pietschmann T."/>
            <person name="Bach T."/>
            <person name="Mueller R."/>
        </authorList>
    </citation>
    <scope>NUCLEOTIDE SEQUENCE</scope>
    <source>
        <strain evidence="2">MSr11367</strain>
    </source>
</reference>
<dbReference type="Proteomes" id="UP001374803">
    <property type="component" value="Chromosome"/>
</dbReference>
<accession>A0ABZ2KW31</accession>
<feature type="compositionally biased region" description="Low complexity" evidence="1">
    <location>
        <begin position="69"/>
        <end position="82"/>
    </location>
</feature>
<sequence>MESNKRQGPPYSVDIPKGKADEPSWLRVAAIAIVGFVVGVAWPKVAGVRIGPAAPPEAIAAHAKEQKEQQAAAEASAAAANAPTPTGNVPSVSAIAPSSAGAPAVQPANAPDVLVKGGILLACRTSGGETIKGMACGPIAFDAIAQPRMKKLSQCAAAQGAEGKFGVIFNLDFNSNRTGFTLGKSSTVKDPDGMLGCLRQSFESVSLSALAHEHPTYSLLYNANFVSKASAYPASSPSARGNTPAAPAEPAGTATQIMWEVAIVRDKPRTGLVVARLPRGTNVHLGASQDGGWYQVKYGENFASEGWLYRAAIGK</sequence>
<name>A0ABZ2KW31_9BACT</name>
<evidence type="ECO:0000256" key="1">
    <source>
        <dbReference type="SAM" id="MobiDB-lite"/>
    </source>
</evidence>
<organism evidence="2 3">
    <name type="scientific">Pendulispora rubella</name>
    <dbReference type="NCBI Taxonomy" id="2741070"/>
    <lineage>
        <taxon>Bacteria</taxon>
        <taxon>Pseudomonadati</taxon>
        <taxon>Myxococcota</taxon>
        <taxon>Myxococcia</taxon>
        <taxon>Myxococcales</taxon>
        <taxon>Sorangiineae</taxon>
        <taxon>Pendulisporaceae</taxon>
        <taxon>Pendulispora</taxon>
    </lineage>
</organism>
<dbReference type="EMBL" id="CP089983">
    <property type="protein sequence ID" value="WXB02887.1"/>
    <property type="molecule type" value="Genomic_DNA"/>
</dbReference>
<dbReference type="RefSeq" id="WP_394832512.1">
    <property type="nucleotide sequence ID" value="NZ_CP089929.1"/>
</dbReference>
<keyword evidence="3" id="KW-1185">Reference proteome</keyword>
<feature type="region of interest" description="Disordered" evidence="1">
    <location>
        <begin position="64"/>
        <end position="91"/>
    </location>
</feature>
<evidence type="ECO:0000313" key="3">
    <source>
        <dbReference type="Proteomes" id="UP001374803"/>
    </source>
</evidence>
<protein>
    <submittedName>
        <fullName evidence="2">SH3 domain-containing protein</fullName>
    </submittedName>
</protein>
<evidence type="ECO:0000313" key="2">
    <source>
        <dbReference type="EMBL" id="WXB02887.1"/>
    </source>
</evidence>
<gene>
    <name evidence="2" type="ORF">LVJ94_39020</name>
</gene>
<proteinExistence type="predicted"/>